<evidence type="ECO:0000256" key="6">
    <source>
        <dbReference type="ARBA" id="ARBA00023157"/>
    </source>
</evidence>
<keyword evidence="7" id="KW-0325">Glycoprotein</keyword>
<dbReference type="PANTHER" id="PTHR32305:SF15">
    <property type="entry name" value="PROTEIN RHSA-RELATED"/>
    <property type="match status" value="1"/>
</dbReference>
<dbReference type="GO" id="GO:0005576">
    <property type="term" value="C:extracellular region"/>
    <property type="evidence" value="ECO:0007669"/>
    <property type="project" value="UniProtKB-SubCell"/>
</dbReference>
<dbReference type="Proteomes" id="UP000218615">
    <property type="component" value="Unassembled WGS sequence"/>
</dbReference>
<dbReference type="InterPro" id="IPR028994">
    <property type="entry name" value="Integrin_alpha_N"/>
</dbReference>
<keyword evidence="11" id="KW-1185">Reference proteome</keyword>
<dbReference type="SMART" id="SM00191">
    <property type="entry name" value="Int_alpha"/>
    <property type="match status" value="4"/>
</dbReference>
<keyword evidence="6" id="KW-1015">Disulfide bond</keyword>
<protein>
    <recommendedName>
        <fullName evidence="9">LamG-like jellyroll fold domain-containing protein</fullName>
    </recommendedName>
</protein>
<dbReference type="InterPro" id="IPR013320">
    <property type="entry name" value="ConA-like_dom_sf"/>
</dbReference>
<dbReference type="GO" id="GO:0005737">
    <property type="term" value="C:cytoplasm"/>
    <property type="evidence" value="ECO:0007669"/>
    <property type="project" value="InterPro"/>
</dbReference>
<keyword evidence="5" id="KW-0843">Virulence</keyword>
<dbReference type="NCBIfam" id="TIGR03696">
    <property type="entry name" value="Rhs_assc_core"/>
    <property type="match status" value="1"/>
</dbReference>
<feature type="domain" description="LamG-like jellyroll fold" evidence="9">
    <location>
        <begin position="1616"/>
        <end position="1751"/>
    </location>
</feature>
<name>A0A284VPN1_9EURY</name>
<keyword evidence="3" id="KW-0732">Signal</keyword>
<evidence type="ECO:0000259" key="9">
    <source>
        <dbReference type="SMART" id="SM00560"/>
    </source>
</evidence>
<keyword evidence="2" id="KW-0964">Secreted</keyword>
<sequence>MKGNSLSVKLTSALLAFLFIIAPLAPALAEENSSPAATESLSPQNTAVPANTDTAGITNSSTDNAKSDSASPVGNPEQASSIDSGKTKDSLILDKGNKKDKNGTDTTADAQAMTATSNSSTSSTSSNSSSSQKQIILNPNDINGSLTYDYPITVPPGRNGLQPDLKLSYNSQLSSEESAFGYGWNINIPYIERINRKGTDKLYTENYFNSSLSGELVLISGTSYGSKVDNGEFLKYDFSNNSWLVTDKNGTKYKFGYSAAARQDNPTDSTKVFKWMLEEVRDTNDNYIRYEYLKDAGQIYPSRIVYTGSGATDGIFEVEFLKETVSNAAKSYKTGFAVTTSYRINEIRTKVNGNWVKKYVLGYKTTDKAQSFLGSITESGQDDGGNITILPAISFDYQKMMLVSWDNNRTWTEDTSWQIPVDFYIRNDGNYPQSIQIADVNGDGLQDLLKSAFRSSTKLADGTYQESNSSEVYLNNGHGWTQDTSWTIPVAFQYYRNSKLAASVQIADVNGDGLADILRSIEGGADACYGDYSYNCYYIPASRKVYINNGHGWTLDTSWSIPVDFYSRGTDSSGRNVVITQASKISDINGDGLADIVKSVYLYSTKGSNDVWYETNNSEVYLNNGHGWTQSTSWPVPMAFYYKDDGRISQSVQIADINGDNLPDLLRYIATDIGSPCSSPTCYYLAANKVYLNSGNGWEQETSLSNPHPFYDPYSINSNGMRIADVNGDGLADVLRSLFGSSIQLPDGTWQEQNYGELYLNNGKGWTTYSFNGQTIPLAFYYLGDQGAYSPSVRIADINGDGLPDMLRSLTTDISSICFGSVNPVCYPIKSKKVYLNNGPKSDLLTRITYPTGGKTDIAYKATPLYSTGSTLSNPNLPFIMDTVQSIATNDSFGNTSTTNYSYEGGKYYYNTAFDRKFAGFAKITKTDAAGNITKTYYHQGDATNSAQGEFSDHSSKIGKPYRSENYDISGNLYSKTISKWENYDLGNDRNFVKLSQKINFTYDGNATHKDKAETYSYDNTNGNLTQKIQLGEVTGSDNGTFTDVGTDKLTETITYASNSSLNVLGLPSSSSLTNQSATKIKESRYYYDNLALGSVGKGNLTKEENWKDSTNYINTQKSYNSYGLVTQTTDPRGKITAYAYDSYNLYPISVTNPLSQITQYTYDYSAGKPKQTTDPNGFVFQTIYDGLDRVTGEKQPDQVSLGVWVTKSVYVYTDTANAVSVKKTDYLDVTTSVDSYSYFDGLGRLIQTRKEAEDANNFSVKDLVYNNRGLLQKESLPYFSTGIPRTSATADATLYSTYAYDPLGRIIETTNAVGTITNTYDDWKVTTTDAKGTQKDLYKDAYGNLIRVDEHGSTTLTTSYTYDGVGNLTKITDALGNIRNFTYNALGQRLTAQDLHASADTTFGTWTYTYDNSGNLISQKDPKVQTINYTYDDLNRQLTEDYTGATGIEATYAYDTCVNGKGRICSIVNAASTEAKEYNSLGLTSKETKTISSVNYITQYTYDRQGNQALITNPDNSQVKYEYNSAGLLEKISTKETTDPNLPSSTNLLSRWSFDETTGLTASDSSGNNNTGTLSGAMTNANHIPGISGNALDLDGINDEIIAPDSPSLSPSLPITMSAWVKLDTLNVNTAVISKWDTGWETMAYALIILSNGAIRGFYADGTNLAGKDSGGGVVAPGSWYHIAAVIRGLNNISLYVNGVEVSGTYGGTGSVTYDNTAPLRMGAIAPGSGNYLDGKLDEARIYSAALTTSNIAALYNNPSGASGATGFTDLVTNFNYSPLEKITSQTYANGTTTTNTYDSTKLYRLSSKVTTITGGAHAQDLAYTYDANGNITRIVDNSATNSKKTVDYTYDSLNRLLSATVTGAVNGQNYTETYAYNAIGNITSKNGVAYTYSQTGKANPHAVTSIGSANYTYDDNGNLLTDGTLTNTWNYDNRLTQSVIGSMTVSYIYDVSGQRIGYSNGTDTTYYPTKDYNITGEVPTKQIFARDQLVATVKGTGAAAQIYFVHADHLTGSNVVTNGPGTVEELMDYYPYGDIRLDEKASTFSEQRKYAGHEYDADTGLSYMNARYYEASTGRFISQDPAYLAVGDSVKLKELTKLESQQLLSDPQLLNSYAYGRNNPLAFRDPDGNFIQIAAAAAFMAFVTYAPQITSFLQSLTTPIGQVGLIQAGQDAQKGNYGMAAIGAITSGEVPAGKIMSAAGKTSGAVARNIFTLVNSIDKHGSYEKHVLGIGSIFGKEYGTLFQNKGQWREYVSNVIAKPSASFSGPTKDLYWDDRLGTIVINNKAGGPPTAFKPQEGFRYYQTEVAKQMDQLKGGGR</sequence>
<dbReference type="InterPro" id="IPR006530">
    <property type="entry name" value="YD"/>
</dbReference>
<evidence type="ECO:0000313" key="11">
    <source>
        <dbReference type="Proteomes" id="UP000218615"/>
    </source>
</evidence>
<evidence type="ECO:0000256" key="5">
    <source>
        <dbReference type="ARBA" id="ARBA00023026"/>
    </source>
</evidence>
<feature type="region of interest" description="Disordered" evidence="8">
    <location>
        <begin position="35"/>
        <end position="133"/>
    </location>
</feature>
<dbReference type="Gene3D" id="2.130.10.130">
    <property type="entry name" value="Integrin alpha, N-terminal"/>
    <property type="match status" value="2"/>
</dbReference>
<dbReference type="Pfam" id="PF05593">
    <property type="entry name" value="RHS_repeat"/>
    <property type="match status" value="1"/>
</dbReference>
<feature type="compositionally biased region" description="Low complexity" evidence="8">
    <location>
        <begin position="104"/>
        <end position="131"/>
    </location>
</feature>
<comment type="subcellular location">
    <subcellularLocation>
        <location evidence="1">Secreted</location>
    </subcellularLocation>
</comment>
<evidence type="ECO:0000256" key="1">
    <source>
        <dbReference type="ARBA" id="ARBA00004613"/>
    </source>
</evidence>
<dbReference type="InterPro" id="IPR013519">
    <property type="entry name" value="Int_alpha_beta-p"/>
</dbReference>
<dbReference type="InterPro" id="IPR022385">
    <property type="entry name" value="Rhs_assc_core"/>
</dbReference>
<evidence type="ECO:0000256" key="7">
    <source>
        <dbReference type="ARBA" id="ARBA00023180"/>
    </source>
</evidence>
<dbReference type="Gene3D" id="2.180.10.10">
    <property type="entry name" value="RHS repeat-associated core"/>
    <property type="match status" value="3"/>
</dbReference>
<gene>
    <name evidence="10" type="ORF">MNV_250029</name>
</gene>
<feature type="compositionally biased region" description="Basic and acidic residues" evidence="8">
    <location>
        <begin position="85"/>
        <end position="103"/>
    </location>
</feature>
<evidence type="ECO:0000256" key="8">
    <source>
        <dbReference type="SAM" id="MobiDB-lite"/>
    </source>
</evidence>
<proteinExistence type="predicted"/>
<dbReference type="Pfam" id="PF25023">
    <property type="entry name" value="TEN_YD-shell"/>
    <property type="match status" value="1"/>
</dbReference>
<dbReference type="InterPro" id="IPR003284">
    <property type="entry name" value="Sal_SpvB"/>
</dbReference>
<dbReference type="PANTHER" id="PTHR32305">
    <property type="match status" value="1"/>
</dbReference>
<dbReference type="InterPro" id="IPR006558">
    <property type="entry name" value="LamG-like"/>
</dbReference>
<organism evidence="10 11">
    <name type="scientific">Candidatus Methanoperedens nitratireducens</name>
    <dbReference type="NCBI Taxonomy" id="1392998"/>
    <lineage>
        <taxon>Archaea</taxon>
        <taxon>Methanobacteriati</taxon>
        <taxon>Methanobacteriota</taxon>
        <taxon>Stenosarchaea group</taxon>
        <taxon>Methanomicrobia</taxon>
        <taxon>Methanosarcinales</taxon>
        <taxon>ANME-2 cluster</taxon>
        <taxon>Candidatus Methanoperedentaceae</taxon>
        <taxon>Candidatus Methanoperedens</taxon>
    </lineage>
</organism>
<dbReference type="Pfam" id="PF13385">
    <property type="entry name" value="Laminin_G_3"/>
    <property type="match status" value="1"/>
</dbReference>
<dbReference type="Pfam" id="PF13517">
    <property type="entry name" value="FG-GAP_3"/>
    <property type="match status" value="1"/>
</dbReference>
<dbReference type="EMBL" id="FZMP01000168">
    <property type="protein sequence ID" value="SNQ61212.1"/>
    <property type="molecule type" value="Genomic_DNA"/>
</dbReference>
<dbReference type="InterPro" id="IPR013517">
    <property type="entry name" value="FG-GAP"/>
</dbReference>
<dbReference type="SUPFAM" id="SSF49899">
    <property type="entry name" value="Concanavalin A-like lectins/glucanases"/>
    <property type="match status" value="1"/>
</dbReference>
<evidence type="ECO:0000256" key="3">
    <source>
        <dbReference type="ARBA" id="ARBA00022729"/>
    </source>
</evidence>
<feature type="compositionally biased region" description="Polar residues" evidence="8">
    <location>
        <begin position="35"/>
        <end position="84"/>
    </location>
</feature>
<dbReference type="Pfam" id="PF03534">
    <property type="entry name" value="SpvB"/>
    <property type="match status" value="2"/>
</dbReference>
<reference evidence="11" key="1">
    <citation type="submission" date="2017-06" db="EMBL/GenBank/DDBJ databases">
        <authorList>
            <person name="Cremers G."/>
        </authorList>
    </citation>
    <scope>NUCLEOTIDE SEQUENCE [LARGE SCALE GENOMIC DNA]</scope>
</reference>
<evidence type="ECO:0000313" key="10">
    <source>
        <dbReference type="EMBL" id="SNQ61212.1"/>
    </source>
</evidence>
<dbReference type="NCBIfam" id="TIGR01643">
    <property type="entry name" value="YD_repeat_2x"/>
    <property type="match status" value="2"/>
</dbReference>
<dbReference type="SMART" id="SM00560">
    <property type="entry name" value="LamGL"/>
    <property type="match status" value="1"/>
</dbReference>
<evidence type="ECO:0000256" key="2">
    <source>
        <dbReference type="ARBA" id="ARBA00022525"/>
    </source>
</evidence>
<dbReference type="InterPro" id="IPR056823">
    <property type="entry name" value="TEN-like_YD-shell"/>
</dbReference>
<accession>A0A284VPN1</accession>
<keyword evidence="4" id="KW-0677">Repeat</keyword>
<evidence type="ECO:0000256" key="4">
    <source>
        <dbReference type="ARBA" id="ARBA00022737"/>
    </source>
</evidence>
<dbReference type="InterPro" id="IPR031325">
    <property type="entry name" value="RHS_repeat"/>
</dbReference>
<dbReference type="InterPro" id="IPR050708">
    <property type="entry name" value="T6SS_VgrG/RHS"/>
</dbReference>
<dbReference type="SUPFAM" id="SSF69318">
    <property type="entry name" value="Integrin alpha N-terminal domain"/>
    <property type="match status" value="1"/>
</dbReference>